<comment type="similarity">
    <text evidence="1">Belongs to the ATP-dependent AMP-binding enzyme family.</text>
</comment>
<name>A0A1E3FIZ2_9BURK</name>
<dbReference type="SUPFAM" id="SSF56801">
    <property type="entry name" value="Acetyl-CoA synthetase-like"/>
    <property type="match status" value="1"/>
</dbReference>
<reference evidence="4 7" key="2">
    <citation type="submission" date="2021-03" db="EMBL/GenBank/DDBJ databases">
        <title>Clinical course, treatment and visual outcome of an outbreak of Burkholderia contaminans endophthalmitis following cataract surgery.</title>
        <authorList>
            <person name="Lind C."/>
            <person name="Olsen K."/>
            <person name="Angelsen N.K."/>
            <person name="Krefting E.A."/>
            <person name="Fossen K."/>
            <person name="Gravningen K."/>
            <person name="Depoorter E."/>
            <person name="Vandamme P."/>
            <person name="Bertelsen G."/>
        </authorList>
    </citation>
    <scope>NUCLEOTIDE SEQUENCE [LARGE SCALE GENOMIC DNA]</scope>
    <source>
        <strain evidence="4 7">51242556</strain>
    </source>
</reference>
<dbReference type="Pfam" id="PF00501">
    <property type="entry name" value="AMP-binding"/>
    <property type="match status" value="1"/>
</dbReference>
<dbReference type="GO" id="GO:0006631">
    <property type="term" value="P:fatty acid metabolic process"/>
    <property type="evidence" value="ECO:0007669"/>
    <property type="project" value="TreeGrafter"/>
</dbReference>
<evidence type="ECO:0000256" key="1">
    <source>
        <dbReference type="ARBA" id="ARBA00006432"/>
    </source>
</evidence>
<dbReference type="InterPro" id="IPR042099">
    <property type="entry name" value="ANL_N_sf"/>
</dbReference>
<proteinExistence type="inferred from homology"/>
<protein>
    <submittedName>
        <fullName evidence="3">Feruloyl-CoA synthase</fullName>
    </submittedName>
</protein>
<dbReference type="PANTHER" id="PTHR43201:SF8">
    <property type="entry name" value="ACYL-COA SYNTHETASE FAMILY MEMBER 3"/>
    <property type="match status" value="1"/>
</dbReference>
<dbReference type="OrthoDB" id="9766486at2"/>
<dbReference type="EMBL" id="CP090641">
    <property type="protein sequence ID" value="WFN21391.1"/>
    <property type="molecule type" value="Genomic_DNA"/>
</dbReference>
<reference evidence="5 8" key="3">
    <citation type="submission" date="2021-12" db="EMBL/GenBank/DDBJ databases">
        <title>Genomic and phenotypic characterization of three Burkholderia contaminans isolates recovered from different sources.</title>
        <authorList>
            <person name="Lopez De Volder A."/>
            <person name="Fan Y."/>
            <person name="Nunvar J."/>
            <person name="Herrera T."/>
            <person name="Timp W."/>
            <person name="Degrossi J."/>
        </authorList>
    </citation>
    <scope>NUCLEOTIDE SEQUENCE [LARGE SCALE GENOMIC DNA]</scope>
    <source>
        <strain evidence="5 8">LMG 23361</strain>
    </source>
</reference>
<dbReference type="PANTHER" id="PTHR43201">
    <property type="entry name" value="ACYL-COA SYNTHETASE"/>
    <property type="match status" value="1"/>
</dbReference>
<evidence type="ECO:0000313" key="4">
    <source>
        <dbReference type="EMBL" id="MBO1834326.1"/>
    </source>
</evidence>
<organism evidence="3 6">
    <name type="scientific">Burkholderia contaminans</name>
    <dbReference type="NCBI Taxonomy" id="488447"/>
    <lineage>
        <taxon>Bacteria</taxon>
        <taxon>Pseudomonadati</taxon>
        <taxon>Pseudomonadota</taxon>
        <taxon>Betaproteobacteria</taxon>
        <taxon>Burkholderiales</taxon>
        <taxon>Burkholderiaceae</taxon>
        <taxon>Burkholderia</taxon>
        <taxon>Burkholderia cepacia complex</taxon>
    </lineage>
</organism>
<dbReference type="Pfam" id="PF23562">
    <property type="entry name" value="AMP-binding_C_3"/>
    <property type="match status" value="1"/>
</dbReference>
<dbReference type="PROSITE" id="PS00455">
    <property type="entry name" value="AMP_BINDING"/>
    <property type="match status" value="1"/>
</dbReference>
<gene>
    <name evidence="4" type="ORF">J4M89_33585</name>
    <name evidence="3" type="ORF">JIN94_32425</name>
    <name evidence="5" type="ORF">LXE91_22155</name>
</gene>
<dbReference type="RefSeq" id="WP_039356646.1">
    <property type="nucleotide sequence ID" value="NZ_AP018357.1"/>
</dbReference>
<accession>A0A1E3FIZ2</accession>
<dbReference type="InterPro" id="IPR020845">
    <property type="entry name" value="AMP-binding_CS"/>
</dbReference>
<evidence type="ECO:0000313" key="8">
    <source>
        <dbReference type="Proteomes" id="UP001220209"/>
    </source>
</evidence>
<dbReference type="GO" id="GO:0031956">
    <property type="term" value="F:medium-chain fatty acid-CoA ligase activity"/>
    <property type="evidence" value="ECO:0007669"/>
    <property type="project" value="TreeGrafter"/>
</dbReference>
<dbReference type="AlphaFoldDB" id="A0A1E3FIZ2"/>
<dbReference type="EMBL" id="JAENIB010000021">
    <property type="protein sequence ID" value="MBK1934600.1"/>
    <property type="molecule type" value="Genomic_DNA"/>
</dbReference>
<dbReference type="InterPro" id="IPR000873">
    <property type="entry name" value="AMP-dep_synth/lig_dom"/>
</dbReference>
<feature type="domain" description="AMP-dependent synthetase/ligase" evidence="2">
    <location>
        <begin position="57"/>
        <end position="435"/>
    </location>
</feature>
<sequence length="624" mass="67676">MNSAHDVPDGLAWKQASAELALATPDIERIDAPDGSFILRSRMPPRPHARCIGSWLEYWSRTTPGQVFLAARTGDGAGWRRLTYAQVRAEVGAIAQGLLDIGPASGRPIVVLSDNSIDAALVALAAMHIGLPVSFISAAYSRAAHDFSKLKALLNVLDPGLMYADDGDVYGKAMQASGRQCPLVYSRNVPDGGIDLGSLRETRETAAVMEAHARVTPDTHAKYLLTSGSTGVPKAVINTHGMLCANQEAIAQVWPFVDSAAPIVLDWLPWSHTFGGNHNFNMILRNGGSLYIDDGRPVPGSIEKSVRNLIELSPTLYFNVPRGFDMLLPHLEQNETFARHFFKNMRAIFFAGAALPKPLWDRLKSAAERHRDVPPLFSSAWGSTETSPVITSLHFHCPEPGNLGVPVPGAEIKFVPNGDKLEMRVRGQHVFRGYLHARELTDKAFDEEGFYLIGDAGRLANPADPNAGVLFDGRISEDFKLTTGSWVSVGTLRLRAVAALMPYAQDVVVAGHDRDEVGLLVFPSPALHTLVGDDARAMTGEQLAAHAEVRRRIATALSSLNEGHGSASRVARAIIIGCPPNQERGEITDKGYINQRRVLTSRAHEVERLFGGDASVIFPATNTH</sequence>
<dbReference type="EMBL" id="JAGEMX010000017">
    <property type="protein sequence ID" value="MBO1834326.1"/>
    <property type="molecule type" value="Genomic_DNA"/>
</dbReference>
<keyword evidence="7" id="KW-1185">Reference proteome</keyword>
<dbReference type="GeneID" id="93188099"/>
<evidence type="ECO:0000259" key="2">
    <source>
        <dbReference type="Pfam" id="PF00501"/>
    </source>
</evidence>
<evidence type="ECO:0000313" key="7">
    <source>
        <dbReference type="Proteomes" id="UP000664048"/>
    </source>
</evidence>
<dbReference type="Proteomes" id="UP000611459">
    <property type="component" value="Unassembled WGS sequence"/>
</dbReference>
<evidence type="ECO:0000313" key="6">
    <source>
        <dbReference type="Proteomes" id="UP000611459"/>
    </source>
</evidence>
<evidence type="ECO:0000313" key="3">
    <source>
        <dbReference type="EMBL" id="MBK1934600.1"/>
    </source>
</evidence>
<dbReference type="Proteomes" id="UP000664048">
    <property type="component" value="Unassembled WGS sequence"/>
</dbReference>
<evidence type="ECO:0000313" key="5">
    <source>
        <dbReference type="EMBL" id="WFN21391.1"/>
    </source>
</evidence>
<dbReference type="Gene3D" id="3.40.50.12780">
    <property type="entry name" value="N-terminal domain of ligase-like"/>
    <property type="match status" value="1"/>
</dbReference>
<reference evidence="3" key="1">
    <citation type="submission" date="2021-01" db="EMBL/GenBank/DDBJ databases">
        <title>Outbreak of Burkholderia contaminns endophthalmitis traced to a clinical ventilation system.</title>
        <authorList>
            <person name="Lipuma J."/>
            <person name="Spilker T."/>
            <person name="Kratholm J."/>
        </authorList>
    </citation>
    <scope>NUCLEOTIDE SEQUENCE</scope>
    <source>
        <strain evidence="3">HI4954</strain>
    </source>
</reference>
<dbReference type="Proteomes" id="UP001220209">
    <property type="component" value="Chromosome 2"/>
</dbReference>